<dbReference type="GO" id="GO:0006508">
    <property type="term" value="P:proteolysis"/>
    <property type="evidence" value="ECO:0007669"/>
    <property type="project" value="UniProtKB-KW"/>
</dbReference>
<dbReference type="SUPFAM" id="SSF53474">
    <property type="entry name" value="alpha/beta-Hydrolases"/>
    <property type="match status" value="1"/>
</dbReference>
<evidence type="ECO:0000313" key="6">
    <source>
        <dbReference type="EMBL" id="GGS15843.1"/>
    </source>
</evidence>
<gene>
    <name evidence="6" type="ORF">GCM10010269_63800</name>
</gene>
<dbReference type="Pfam" id="PF00930">
    <property type="entry name" value="DPPIV_N"/>
    <property type="match status" value="1"/>
</dbReference>
<organism evidence="6 7">
    <name type="scientific">Streptomyces humidus</name>
    <dbReference type="NCBI Taxonomy" id="52259"/>
    <lineage>
        <taxon>Bacteria</taxon>
        <taxon>Bacillati</taxon>
        <taxon>Actinomycetota</taxon>
        <taxon>Actinomycetes</taxon>
        <taxon>Kitasatosporales</taxon>
        <taxon>Streptomycetaceae</taxon>
        <taxon>Streptomyces</taxon>
    </lineage>
</organism>
<dbReference type="InterPro" id="IPR001375">
    <property type="entry name" value="Peptidase_S9_cat"/>
</dbReference>
<feature type="domain" description="Dipeptidylpeptidase IV N-terminal" evidence="5">
    <location>
        <begin position="112"/>
        <end position="409"/>
    </location>
</feature>
<dbReference type="PANTHER" id="PTHR11731:SF193">
    <property type="entry name" value="DIPEPTIDYL PEPTIDASE 9"/>
    <property type="match status" value="1"/>
</dbReference>
<name>A0A918G2M2_9ACTN</name>
<dbReference type="AlphaFoldDB" id="A0A918G2M2"/>
<dbReference type="PRINTS" id="PR00862">
    <property type="entry name" value="PROLIGOPTASE"/>
</dbReference>
<dbReference type="InterPro" id="IPR002471">
    <property type="entry name" value="Pept_S9_AS"/>
</dbReference>
<dbReference type="PROSITE" id="PS00708">
    <property type="entry name" value="PRO_ENDOPEP_SER"/>
    <property type="match status" value="1"/>
</dbReference>
<accession>A0A918G2M2</accession>
<dbReference type="Pfam" id="PF00326">
    <property type="entry name" value="Peptidase_S9"/>
    <property type="match status" value="1"/>
</dbReference>
<dbReference type="InterPro" id="IPR050278">
    <property type="entry name" value="Serine_Prot_S9B/DPPIV"/>
</dbReference>
<evidence type="ECO:0000259" key="4">
    <source>
        <dbReference type="Pfam" id="PF00326"/>
    </source>
</evidence>
<dbReference type="GO" id="GO:0008239">
    <property type="term" value="F:dipeptidyl-peptidase activity"/>
    <property type="evidence" value="ECO:0007669"/>
    <property type="project" value="TreeGrafter"/>
</dbReference>
<evidence type="ECO:0000256" key="2">
    <source>
        <dbReference type="ARBA" id="ARBA00022801"/>
    </source>
</evidence>
<keyword evidence="2" id="KW-0378">Hydrolase</keyword>
<dbReference type="GO" id="GO:0004252">
    <property type="term" value="F:serine-type endopeptidase activity"/>
    <property type="evidence" value="ECO:0007669"/>
    <property type="project" value="InterPro"/>
</dbReference>
<evidence type="ECO:0000256" key="1">
    <source>
        <dbReference type="ARBA" id="ARBA00022670"/>
    </source>
</evidence>
<evidence type="ECO:0000313" key="7">
    <source>
        <dbReference type="Proteomes" id="UP000606194"/>
    </source>
</evidence>
<reference evidence="6" key="2">
    <citation type="submission" date="2020-09" db="EMBL/GenBank/DDBJ databases">
        <authorList>
            <person name="Sun Q."/>
            <person name="Ohkuma M."/>
        </authorList>
    </citation>
    <scope>NUCLEOTIDE SEQUENCE</scope>
    <source>
        <strain evidence="6">JCM 4386</strain>
    </source>
</reference>
<evidence type="ECO:0000256" key="3">
    <source>
        <dbReference type="SAM" id="MobiDB-lite"/>
    </source>
</evidence>
<feature type="compositionally biased region" description="Basic and acidic residues" evidence="3">
    <location>
        <begin position="79"/>
        <end position="89"/>
    </location>
</feature>
<evidence type="ECO:0000259" key="5">
    <source>
        <dbReference type="Pfam" id="PF00930"/>
    </source>
</evidence>
<dbReference type="InterPro" id="IPR002470">
    <property type="entry name" value="Peptidase_S9A"/>
</dbReference>
<dbReference type="InterPro" id="IPR029058">
    <property type="entry name" value="AB_hydrolase_fold"/>
</dbReference>
<protein>
    <submittedName>
        <fullName evidence="6">Peptidase</fullName>
    </submittedName>
</protein>
<dbReference type="Gene3D" id="2.140.10.30">
    <property type="entry name" value="Dipeptidylpeptidase IV, N-terminal domain"/>
    <property type="match status" value="1"/>
</dbReference>
<feature type="region of interest" description="Disordered" evidence="3">
    <location>
        <begin position="62"/>
        <end position="89"/>
    </location>
</feature>
<dbReference type="EMBL" id="BMTL01000032">
    <property type="protein sequence ID" value="GGS15843.1"/>
    <property type="molecule type" value="Genomic_DNA"/>
</dbReference>
<dbReference type="InterPro" id="IPR002469">
    <property type="entry name" value="Peptidase_S9B_N"/>
</dbReference>
<dbReference type="PANTHER" id="PTHR11731">
    <property type="entry name" value="PROTEASE FAMILY S9B,C DIPEPTIDYL-PEPTIDASE IV-RELATED"/>
    <property type="match status" value="1"/>
</dbReference>
<sequence length="708" mass="76170">MTTDSGSFPRRHARTQRFTLGAPRSFTVAPDGSRVVFLRSGSGTDRAGALWVLDPADGTERLAADPGTLLGGASEDLSPEERARRERSREGGAGIVGYATDEAVELASFALSGRLFTAELRAGTAAELPVAGPVIDPRPSPDGRLVAYVAGGALRVVGAGGEDDRAVAQPESDTVSYGLAEFIAAEEMGRLRGFWWAPESDRLLVARVDDTPVERWWISDPAQPKRDPQHVPYPAAGTANAEVRLFVFGLDGVRTEVSWDRSRYPYLARVHWSGAGAPLLLVQARDQRSQLFLAVDTESGTTRMVHADEDRIWLELFPGVPCWSPSGQLVRIADEGGARVLAVGERPLTGAQLHVRAVLDVTADDVLVSASAGEDAVAPEIGEVHVYRVNELGVERLSQEPGVHSAVRAGSVTVMVSAVPDRPGSVARVLREGKQAATVRSYAEDPGLSPRVTFTEGGARRIPCAVLMPTDYPGDTPLPVLLDPYGGPHGQRVLAAHNAHLTSQWFADQGFAVIVADGRGTPGRSPAWEKAIKDEVAAITLQDQVDALHALAERFPLDLNRVAVRGWSFGGYLAGLAALRRPDVFHAAVVGAPVTDLRLYDTHYQERYLGHPGEHPEVYRRNSLIDDEGLVDAVEPARPMLIIHGLADDNVVVAHSLRLSSALLAAGRPHEVLPLSGVTHMTPQEQVAENLLHLQLDFLRRSLGLVRP</sequence>
<feature type="domain" description="Peptidase S9 prolyl oligopeptidase catalytic" evidence="4">
    <location>
        <begin position="502"/>
        <end position="704"/>
    </location>
</feature>
<dbReference type="SUPFAM" id="SSF82171">
    <property type="entry name" value="DPP6 N-terminal domain-like"/>
    <property type="match status" value="1"/>
</dbReference>
<dbReference type="Proteomes" id="UP000606194">
    <property type="component" value="Unassembled WGS sequence"/>
</dbReference>
<comment type="caution">
    <text evidence="6">The sequence shown here is derived from an EMBL/GenBank/DDBJ whole genome shotgun (WGS) entry which is preliminary data.</text>
</comment>
<keyword evidence="7" id="KW-1185">Reference proteome</keyword>
<dbReference type="RefSeq" id="WP_190152813.1">
    <property type="nucleotide sequence ID" value="NZ_BMTL01000032.1"/>
</dbReference>
<reference evidence="6" key="1">
    <citation type="journal article" date="2014" name="Int. J. Syst. Evol. Microbiol.">
        <title>Complete genome sequence of Corynebacterium casei LMG S-19264T (=DSM 44701T), isolated from a smear-ripened cheese.</title>
        <authorList>
            <consortium name="US DOE Joint Genome Institute (JGI-PGF)"/>
            <person name="Walter F."/>
            <person name="Albersmeier A."/>
            <person name="Kalinowski J."/>
            <person name="Ruckert C."/>
        </authorList>
    </citation>
    <scope>NUCLEOTIDE SEQUENCE</scope>
    <source>
        <strain evidence="6">JCM 4386</strain>
    </source>
</reference>
<dbReference type="Gene3D" id="3.40.50.1820">
    <property type="entry name" value="alpha/beta hydrolase"/>
    <property type="match status" value="1"/>
</dbReference>
<keyword evidence="1" id="KW-0645">Protease</keyword>
<proteinExistence type="predicted"/>